<accession>L8JQP0</accession>
<keyword evidence="2" id="KW-1185">Reference proteome</keyword>
<organism evidence="1 2">
    <name type="scientific">Fulvivirga imtechensis AK7</name>
    <dbReference type="NCBI Taxonomy" id="1237149"/>
    <lineage>
        <taxon>Bacteria</taxon>
        <taxon>Pseudomonadati</taxon>
        <taxon>Bacteroidota</taxon>
        <taxon>Cytophagia</taxon>
        <taxon>Cytophagales</taxon>
        <taxon>Fulvivirgaceae</taxon>
        <taxon>Fulvivirga</taxon>
    </lineage>
</organism>
<reference evidence="1 2" key="1">
    <citation type="submission" date="2012-12" db="EMBL/GenBank/DDBJ databases">
        <title>Genome assembly of Fulvivirga imtechensis AK7.</title>
        <authorList>
            <person name="Nupur N."/>
            <person name="Khatri I."/>
            <person name="Kumar R."/>
            <person name="Subramanian S."/>
            <person name="Pinnaka A."/>
        </authorList>
    </citation>
    <scope>NUCLEOTIDE SEQUENCE [LARGE SCALE GENOMIC DNA]</scope>
    <source>
        <strain evidence="1 2">AK7</strain>
    </source>
</reference>
<dbReference type="STRING" id="1237149.C900_04664"/>
<evidence type="ECO:0000313" key="2">
    <source>
        <dbReference type="Proteomes" id="UP000011135"/>
    </source>
</evidence>
<gene>
    <name evidence="1" type="ORF">C900_04664</name>
</gene>
<proteinExistence type="predicted"/>
<name>L8JQP0_9BACT</name>
<dbReference type="AlphaFoldDB" id="L8JQP0"/>
<evidence type="ECO:0000313" key="1">
    <source>
        <dbReference type="EMBL" id="ELR69687.1"/>
    </source>
</evidence>
<comment type="caution">
    <text evidence="1">The sequence shown here is derived from an EMBL/GenBank/DDBJ whole genome shotgun (WGS) entry which is preliminary data.</text>
</comment>
<dbReference type="Proteomes" id="UP000011135">
    <property type="component" value="Unassembled WGS sequence"/>
</dbReference>
<dbReference type="EMBL" id="AMZN01000069">
    <property type="protein sequence ID" value="ELR69687.1"/>
    <property type="molecule type" value="Genomic_DNA"/>
</dbReference>
<sequence length="51" mass="6061">MSIFYNGWLYFKRQVTLRKHQHQARLCVAASVSMDFESPKKAECTKVLEHF</sequence>
<protein>
    <submittedName>
        <fullName evidence="1">Uncharacterized protein</fullName>
    </submittedName>
</protein>